<dbReference type="InterPro" id="IPR050158">
    <property type="entry name" value="Ubiquitin_ubiquitin-like"/>
</dbReference>
<evidence type="ECO:0000256" key="1">
    <source>
        <dbReference type="ARBA" id="ARBA00022499"/>
    </source>
</evidence>
<dbReference type="AlphaFoldDB" id="A0AAD4SNW2"/>
<evidence type="ECO:0000259" key="3">
    <source>
        <dbReference type="PROSITE" id="PS50053"/>
    </source>
</evidence>
<accession>A0AAD4SNW2</accession>
<dbReference type="InterPro" id="IPR000626">
    <property type="entry name" value="Ubiquitin-like_dom"/>
</dbReference>
<dbReference type="InterPro" id="IPR019956">
    <property type="entry name" value="Ubiquitin_dom"/>
</dbReference>
<comment type="caution">
    <text evidence="4">The sequence shown here is derived from an EMBL/GenBank/DDBJ whole genome shotgun (WGS) entry which is preliminary data.</text>
</comment>
<sequence length="278" mass="30602">MGEETIKAAVWYNGKTVNQDGNNPRYVGGIVKFIDVDPNTKVEVFLCTVRDIFGIPEAVPITMKYHIFFSSEISKLLDITPYESLKFMLQPGLMLHPFYVEENVVEDGTGTYSNVPRCSRSASNSNAIQSPSTGVEISVKPSARVHVDGSLNHAQNSFQAPVPNPIPARHSNKPSARDSDEPVRSVKVGDHVGRTSSTNSSQMRIFIRSLCGLVKTLDVERTETVESIKERIRKTEGTAVKDQRLIFKGKQLEDDRTLAAYGIADGSSIAIVQCLRGC</sequence>
<feature type="region of interest" description="Disordered" evidence="2">
    <location>
        <begin position="155"/>
        <end position="197"/>
    </location>
</feature>
<organism evidence="4 5">
    <name type="scientific">Papaver atlanticum</name>
    <dbReference type="NCBI Taxonomy" id="357466"/>
    <lineage>
        <taxon>Eukaryota</taxon>
        <taxon>Viridiplantae</taxon>
        <taxon>Streptophyta</taxon>
        <taxon>Embryophyta</taxon>
        <taxon>Tracheophyta</taxon>
        <taxon>Spermatophyta</taxon>
        <taxon>Magnoliopsida</taxon>
        <taxon>Ranunculales</taxon>
        <taxon>Papaveraceae</taxon>
        <taxon>Papaveroideae</taxon>
        <taxon>Papaver</taxon>
    </lineage>
</organism>
<dbReference type="PRINTS" id="PR00348">
    <property type="entry name" value="UBIQUITIN"/>
</dbReference>
<dbReference type="Gene3D" id="3.10.20.90">
    <property type="entry name" value="Phosphatidylinositol 3-kinase Catalytic Subunit, Chain A, domain 1"/>
    <property type="match status" value="1"/>
</dbReference>
<dbReference type="PANTHER" id="PTHR10666">
    <property type="entry name" value="UBIQUITIN"/>
    <property type="match status" value="1"/>
</dbReference>
<dbReference type="Proteomes" id="UP001202328">
    <property type="component" value="Unassembled WGS sequence"/>
</dbReference>
<dbReference type="InterPro" id="IPR029071">
    <property type="entry name" value="Ubiquitin-like_domsf"/>
</dbReference>
<name>A0AAD4SNW2_9MAGN</name>
<proteinExistence type="predicted"/>
<keyword evidence="1" id="KW-1017">Isopeptide bond</keyword>
<gene>
    <name evidence="4" type="ORF">MKW98_004789</name>
</gene>
<keyword evidence="5" id="KW-1185">Reference proteome</keyword>
<dbReference type="EMBL" id="JAJJMB010009125">
    <property type="protein sequence ID" value="KAI3916348.1"/>
    <property type="molecule type" value="Genomic_DNA"/>
</dbReference>
<dbReference type="SMART" id="SM00213">
    <property type="entry name" value="UBQ"/>
    <property type="match status" value="1"/>
</dbReference>
<evidence type="ECO:0000313" key="4">
    <source>
        <dbReference type="EMBL" id="KAI3916348.1"/>
    </source>
</evidence>
<feature type="compositionally biased region" description="Basic and acidic residues" evidence="2">
    <location>
        <begin position="175"/>
        <end position="193"/>
    </location>
</feature>
<reference evidence="4" key="1">
    <citation type="submission" date="2022-04" db="EMBL/GenBank/DDBJ databases">
        <title>A functionally conserved STORR gene fusion in Papaver species that diverged 16.8 million years ago.</title>
        <authorList>
            <person name="Catania T."/>
        </authorList>
    </citation>
    <scope>NUCLEOTIDE SEQUENCE</scope>
    <source>
        <strain evidence="4">S-188037</strain>
    </source>
</reference>
<feature type="domain" description="Ubiquitin-like" evidence="3">
    <location>
        <begin position="203"/>
        <end position="278"/>
    </location>
</feature>
<dbReference type="GO" id="GO:0003729">
    <property type="term" value="F:mRNA binding"/>
    <property type="evidence" value="ECO:0007669"/>
    <property type="project" value="UniProtKB-ARBA"/>
</dbReference>
<protein>
    <recommendedName>
        <fullName evidence="3">Ubiquitin-like domain-containing protein</fullName>
    </recommendedName>
</protein>
<evidence type="ECO:0000256" key="2">
    <source>
        <dbReference type="SAM" id="MobiDB-lite"/>
    </source>
</evidence>
<dbReference type="PROSITE" id="PS50053">
    <property type="entry name" value="UBIQUITIN_2"/>
    <property type="match status" value="1"/>
</dbReference>
<dbReference type="Pfam" id="PF00240">
    <property type="entry name" value="ubiquitin"/>
    <property type="match status" value="1"/>
</dbReference>
<dbReference type="SUPFAM" id="SSF54236">
    <property type="entry name" value="Ubiquitin-like"/>
    <property type="match status" value="1"/>
</dbReference>
<evidence type="ECO:0000313" key="5">
    <source>
        <dbReference type="Proteomes" id="UP001202328"/>
    </source>
</evidence>